<proteinExistence type="predicted"/>
<accession>A0A0E9QB39</accession>
<dbReference type="AlphaFoldDB" id="A0A0E9QB39"/>
<organism evidence="1">
    <name type="scientific">Anguilla anguilla</name>
    <name type="common">European freshwater eel</name>
    <name type="synonym">Muraena anguilla</name>
    <dbReference type="NCBI Taxonomy" id="7936"/>
    <lineage>
        <taxon>Eukaryota</taxon>
        <taxon>Metazoa</taxon>
        <taxon>Chordata</taxon>
        <taxon>Craniata</taxon>
        <taxon>Vertebrata</taxon>
        <taxon>Euteleostomi</taxon>
        <taxon>Actinopterygii</taxon>
        <taxon>Neopterygii</taxon>
        <taxon>Teleostei</taxon>
        <taxon>Anguilliformes</taxon>
        <taxon>Anguillidae</taxon>
        <taxon>Anguilla</taxon>
    </lineage>
</organism>
<sequence>MNNSKGPDQEVRSNEVLGLVKVLERGQVEEPRSSLSGWVSSLPHKMADVSVALMA</sequence>
<name>A0A0E9QB39_ANGAN</name>
<reference evidence="1" key="1">
    <citation type="submission" date="2014-11" db="EMBL/GenBank/DDBJ databases">
        <authorList>
            <person name="Amaro Gonzalez C."/>
        </authorList>
    </citation>
    <scope>NUCLEOTIDE SEQUENCE</scope>
</reference>
<evidence type="ECO:0000313" key="1">
    <source>
        <dbReference type="EMBL" id="JAH13979.1"/>
    </source>
</evidence>
<dbReference type="EMBL" id="GBXM01094598">
    <property type="protein sequence ID" value="JAH13979.1"/>
    <property type="molecule type" value="Transcribed_RNA"/>
</dbReference>
<reference evidence="1" key="2">
    <citation type="journal article" date="2015" name="Fish Shellfish Immunol.">
        <title>Early steps in the European eel (Anguilla anguilla)-Vibrio vulnificus interaction in the gills: Role of the RtxA13 toxin.</title>
        <authorList>
            <person name="Callol A."/>
            <person name="Pajuelo D."/>
            <person name="Ebbesson L."/>
            <person name="Teles M."/>
            <person name="MacKenzie S."/>
            <person name="Amaro C."/>
        </authorList>
    </citation>
    <scope>NUCLEOTIDE SEQUENCE</scope>
</reference>
<protein>
    <submittedName>
        <fullName evidence="1">Uncharacterized protein</fullName>
    </submittedName>
</protein>